<protein>
    <submittedName>
        <fullName evidence="1">Uncharacterized protein</fullName>
    </submittedName>
</protein>
<evidence type="ECO:0000313" key="2">
    <source>
        <dbReference type="Proteomes" id="UP000051576"/>
    </source>
</evidence>
<reference evidence="1 2" key="1">
    <citation type="journal article" date="2015" name="Genome Announc.">
        <title>Expanding the biotechnology potential of lactobacilli through comparative genomics of 213 strains and associated genera.</title>
        <authorList>
            <person name="Sun Z."/>
            <person name="Harris H.M."/>
            <person name="McCann A."/>
            <person name="Guo C."/>
            <person name="Argimon S."/>
            <person name="Zhang W."/>
            <person name="Yang X."/>
            <person name="Jeffery I.B."/>
            <person name="Cooney J.C."/>
            <person name="Kagawa T.F."/>
            <person name="Liu W."/>
            <person name="Song Y."/>
            <person name="Salvetti E."/>
            <person name="Wrobel A."/>
            <person name="Rasinkangas P."/>
            <person name="Parkhill J."/>
            <person name="Rea M.C."/>
            <person name="O'Sullivan O."/>
            <person name="Ritari J."/>
            <person name="Douillard F.P."/>
            <person name="Paul Ross R."/>
            <person name="Yang R."/>
            <person name="Briner A.E."/>
            <person name="Felis G.E."/>
            <person name="de Vos W.M."/>
            <person name="Barrangou R."/>
            <person name="Klaenhammer T.R."/>
            <person name="Caufield P.W."/>
            <person name="Cui Y."/>
            <person name="Zhang H."/>
            <person name="O'Toole P.W."/>
        </authorList>
    </citation>
    <scope>NUCLEOTIDE SEQUENCE [LARGE SCALE GENOMIC DNA]</scope>
    <source>
        <strain evidence="1 2">DSM 20605</strain>
    </source>
</reference>
<dbReference type="PATRIC" id="fig|1133569.4.peg.1276"/>
<dbReference type="EMBL" id="AYYX01000030">
    <property type="protein sequence ID" value="KRM88551.1"/>
    <property type="molecule type" value="Genomic_DNA"/>
</dbReference>
<sequence length="101" mass="11224">MFLFFWGRKMKKLRHEFLVGLICLFSSLFIFNNKAISTSSTDFSSGGTAAKDFPGVQNNPLDIASAFHIFAEKADLNTHTNGNLAVQNLVDQVNFGINVHE</sequence>
<proteinExistence type="predicted"/>
<dbReference type="Proteomes" id="UP000051576">
    <property type="component" value="Unassembled WGS sequence"/>
</dbReference>
<gene>
    <name evidence="1" type="ORF">FD21_GL001147</name>
</gene>
<keyword evidence="2" id="KW-1185">Reference proteome</keyword>
<dbReference type="AlphaFoldDB" id="A0A0R2CAE3"/>
<organism evidence="1 2">
    <name type="scientific">Liquorilactobacillus vini DSM 20605</name>
    <dbReference type="NCBI Taxonomy" id="1133569"/>
    <lineage>
        <taxon>Bacteria</taxon>
        <taxon>Bacillati</taxon>
        <taxon>Bacillota</taxon>
        <taxon>Bacilli</taxon>
        <taxon>Lactobacillales</taxon>
        <taxon>Lactobacillaceae</taxon>
        <taxon>Liquorilactobacillus</taxon>
    </lineage>
</organism>
<name>A0A0R2CAE3_9LACO</name>
<dbReference type="STRING" id="1133569.FD21_GL001147"/>
<accession>A0A0R2CAE3</accession>
<comment type="caution">
    <text evidence="1">The sequence shown here is derived from an EMBL/GenBank/DDBJ whole genome shotgun (WGS) entry which is preliminary data.</text>
</comment>
<evidence type="ECO:0000313" key="1">
    <source>
        <dbReference type="EMBL" id="KRM88551.1"/>
    </source>
</evidence>